<keyword evidence="1" id="KW-1133">Transmembrane helix</keyword>
<dbReference type="Proteomes" id="UP000178509">
    <property type="component" value="Unassembled WGS sequence"/>
</dbReference>
<name>A0A1G2HKR1_9BACT</name>
<organism evidence="2 3">
    <name type="scientific">Candidatus Spechtbacteria bacterium RIFCSPLOWO2_02_FULL_38_8</name>
    <dbReference type="NCBI Taxonomy" id="1802164"/>
    <lineage>
        <taxon>Bacteria</taxon>
        <taxon>Candidatus Spechtiibacteriota</taxon>
    </lineage>
</organism>
<proteinExistence type="predicted"/>
<feature type="transmembrane region" description="Helical" evidence="1">
    <location>
        <begin position="12"/>
        <end position="34"/>
    </location>
</feature>
<evidence type="ECO:0000256" key="1">
    <source>
        <dbReference type="SAM" id="Phobius"/>
    </source>
</evidence>
<reference evidence="2 3" key="1">
    <citation type="journal article" date="2016" name="Nat. Commun.">
        <title>Thousands of microbial genomes shed light on interconnected biogeochemical processes in an aquifer system.</title>
        <authorList>
            <person name="Anantharaman K."/>
            <person name="Brown C.T."/>
            <person name="Hug L.A."/>
            <person name="Sharon I."/>
            <person name="Castelle C.J."/>
            <person name="Probst A.J."/>
            <person name="Thomas B.C."/>
            <person name="Singh A."/>
            <person name="Wilkins M.J."/>
            <person name="Karaoz U."/>
            <person name="Brodie E.L."/>
            <person name="Williams K.H."/>
            <person name="Hubbard S.S."/>
            <person name="Banfield J.F."/>
        </authorList>
    </citation>
    <scope>NUCLEOTIDE SEQUENCE [LARGE SCALE GENOMIC DNA]</scope>
</reference>
<dbReference type="AlphaFoldDB" id="A0A1G2HKR1"/>
<evidence type="ECO:0008006" key="4">
    <source>
        <dbReference type="Google" id="ProtNLM"/>
    </source>
</evidence>
<dbReference type="EMBL" id="MHOJ01000019">
    <property type="protein sequence ID" value="OGZ62498.1"/>
    <property type="molecule type" value="Genomic_DNA"/>
</dbReference>
<protein>
    <recommendedName>
        <fullName evidence="4">Prepilin-type N-terminal cleavage/methylation domain-containing protein</fullName>
    </recommendedName>
</protein>
<gene>
    <name evidence="2" type="ORF">A3H51_01590</name>
</gene>
<evidence type="ECO:0000313" key="2">
    <source>
        <dbReference type="EMBL" id="OGZ62498.1"/>
    </source>
</evidence>
<evidence type="ECO:0000313" key="3">
    <source>
        <dbReference type="Proteomes" id="UP000178509"/>
    </source>
</evidence>
<accession>A0A1G2HKR1</accession>
<sequence>MLNVKCKAKGFSVLETVIAMGIFVFIGLSIYLVYTSAFGLIRNSQIRIIATALATQQIEIARNLAYVNVGIEGVDIDGEIPNFQQISKGVFNFSVTTDIENVDDIFDGLAGADADGNPNDYKLVEVFVGCLNCDSFDGVQFNTVISSD</sequence>
<dbReference type="STRING" id="1802164.A3H51_01590"/>
<keyword evidence="1" id="KW-0812">Transmembrane</keyword>
<comment type="caution">
    <text evidence="2">The sequence shown here is derived from an EMBL/GenBank/DDBJ whole genome shotgun (WGS) entry which is preliminary data.</text>
</comment>
<keyword evidence="1" id="KW-0472">Membrane</keyword>